<evidence type="ECO:0000313" key="2">
    <source>
        <dbReference type="EMBL" id="GFO04198.1"/>
    </source>
</evidence>
<keyword evidence="3" id="KW-1185">Reference proteome</keyword>
<evidence type="ECO:0000313" key="3">
    <source>
        <dbReference type="Proteomes" id="UP000735302"/>
    </source>
</evidence>
<protein>
    <submittedName>
        <fullName evidence="2">Uncharacterized protein</fullName>
    </submittedName>
</protein>
<name>A0AAV4ACC8_9GAST</name>
<feature type="signal peptide" evidence="1">
    <location>
        <begin position="1"/>
        <end position="21"/>
    </location>
</feature>
<keyword evidence="1" id="KW-0732">Signal</keyword>
<evidence type="ECO:0000256" key="1">
    <source>
        <dbReference type="SAM" id="SignalP"/>
    </source>
</evidence>
<accession>A0AAV4ACC8</accession>
<reference evidence="2 3" key="1">
    <citation type="journal article" date="2021" name="Elife">
        <title>Chloroplast acquisition without the gene transfer in kleptoplastic sea slugs, Plakobranchus ocellatus.</title>
        <authorList>
            <person name="Maeda T."/>
            <person name="Takahashi S."/>
            <person name="Yoshida T."/>
            <person name="Shimamura S."/>
            <person name="Takaki Y."/>
            <person name="Nagai Y."/>
            <person name="Toyoda A."/>
            <person name="Suzuki Y."/>
            <person name="Arimoto A."/>
            <person name="Ishii H."/>
            <person name="Satoh N."/>
            <person name="Nishiyama T."/>
            <person name="Hasebe M."/>
            <person name="Maruyama T."/>
            <person name="Minagawa J."/>
            <person name="Obokata J."/>
            <person name="Shigenobu S."/>
        </authorList>
    </citation>
    <scope>NUCLEOTIDE SEQUENCE [LARGE SCALE GENOMIC DNA]</scope>
</reference>
<gene>
    <name evidence="2" type="ORF">PoB_003070300</name>
</gene>
<feature type="chain" id="PRO_5043786129" evidence="1">
    <location>
        <begin position="22"/>
        <end position="126"/>
    </location>
</feature>
<sequence>MRDEWTLVIFLNVRLVLVSSAAVRTLRVQEDQEIDKDWTFGHHSYQPEILEKKYTEKQAWSRHRKGLSVQYGRRHCYPGSEIIPGSWGSPREEREEDFKDDLSTLFITKEVTLKVMSLDPSCMRKI</sequence>
<dbReference type="Proteomes" id="UP000735302">
    <property type="component" value="Unassembled WGS sequence"/>
</dbReference>
<dbReference type="AlphaFoldDB" id="A0AAV4ACC8"/>
<organism evidence="2 3">
    <name type="scientific">Plakobranchus ocellatus</name>
    <dbReference type="NCBI Taxonomy" id="259542"/>
    <lineage>
        <taxon>Eukaryota</taxon>
        <taxon>Metazoa</taxon>
        <taxon>Spiralia</taxon>
        <taxon>Lophotrochozoa</taxon>
        <taxon>Mollusca</taxon>
        <taxon>Gastropoda</taxon>
        <taxon>Heterobranchia</taxon>
        <taxon>Euthyneura</taxon>
        <taxon>Panpulmonata</taxon>
        <taxon>Sacoglossa</taxon>
        <taxon>Placobranchoidea</taxon>
        <taxon>Plakobranchidae</taxon>
        <taxon>Plakobranchus</taxon>
    </lineage>
</organism>
<dbReference type="EMBL" id="BLXT01003737">
    <property type="protein sequence ID" value="GFO04198.1"/>
    <property type="molecule type" value="Genomic_DNA"/>
</dbReference>
<comment type="caution">
    <text evidence="2">The sequence shown here is derived from an EMBL/GenBank/DDBJ whole genome shotgun (WGS) entry which is preliminary data.</text>
</comment>
<proteinExistence type="predicted"/>